<evidence type="ECO:0000259" key="1">
    <source>
        <dbReference type="PROSITE" id="PS50209"/>
    </source>
</evidence>
<name>A0ABD3XS56_SINWO</name>
<feature type="non-terminal residue" evidence="2">
    <location>
        <position position="103"/>
    </location>
</feature>
<evidence type="ECO:0000313" key="3">
    <source>
        <dbReference type="Proteomes" id="UP001634394"/>
    </source>
</evidence>
<dbReference type="Proteomes" id="UP001634394">
    <property type="component" value="Unassembled WGS sequence"/>
</dbReference>
<dbReference type="EMBL" id="JBJQND010000001">
    <property type="protein sequence ID" value="KAL3888897.1"/>
    <property type="molecule type" value="Genomic_DNA"/>
</dbReference>
<feature type="domain" description="CARD" evidence="1">
    <location>
        <begin position="1"/>
        <end position="88"/>
    </location>
</feature>
<reference evidence="2 3" key="1">
    <citation type="submission" date="2024-11" db="EMBL/GenBank/DDBJ databases">
        <title>Chromosome-level genome assembly of the freshwater bivalve Anodonta woodiana.</title>
        <authorList>
            <person name="Chen X."/>
        </authorList>
    </citation>
    <scope>NUCLEOTIDE SEQUENCE [LARGE SCALE GENOMIC DNA]</scope>
    <source>
        <strain evidence="2">MN2024</strain>
        <tissue evidence="2">Gills</tissue>
    </source>
</reference>
<dbReference type="InterPro" id="IPR001315">
    <property type="entry name" value="CARD"/>
</dbReference>
<dbReference type="Pfam" id="PF00619">
    <property type="entry name" value="CARD"/>
    <property type="match status" value="1"/>
</dbReference>
<dbReference type="CDD" id="cd01671">
    <property type="entry name" value="CARD"/>
    <property type="match status" value="1"/>
</dbReference>
<gene>
    <name evidence="2" type="ORF">ACJMK2_001257</name>
</gene>
<dbReference type="PROSITE" id="PS50209">
    <property type="entry name" value="CARD"/>
    <property type="match status" value="1"/>
</dbReference>
<dbReference type="Gene3D" id="1.10.533.10">
    <property type="entry name" value="Death Domain, Fas"/>
    <property type="match status" value="1"/>
</dbReference>
<keyword evidence="3" id="KW-1185">Reference proteome</keyword>
<protein>
    <recommendedName>
        <fullName evidence="1">CARD domain-containing protein</fullName>
    </recommendedName>
</protein>
<dbReference type="SUPFAM" id="SSF47986">
    <property type="entry name" value="DEATH domain"/>
    <property type="match status" value="1"/>
</dbReference>
<organism evidence="2 3">
    <name type="scientific">Sinanodonta woodiana</name>
    <name type="common">Chinese pond mussel</name>
    <name type="synonym">Anodonta woodiana</name>
    <dbReference type="NCBI Taxonomy" id="1069815"/>
    <lineage>
        <taxon>Eukaryota</taxon>
        <taxon>Metazoa</taxon>
        <taxon>Spiralia</taxon>
        <taxon>Lophotrochozoa</taxon>
        <taxon>Mollusca</taxon>
        <taxon>Bivalvia</taxon>
        <taxon>Autobranchia</taxon>
        <taxon>Heteroconchia</taxon>
        <taxon>Palaeoheterodonta</taxon>
        <taxon>Unionida</taxon>
        <taxon>Unionoidea</taxon>
        <taxon>Unionidae</taxon>
        <taxon>Unioninae</taxon>
        <taxon>Sinanodonta</taxon>
    </lineage>
</organism>
<evidence type="ECO:0000313" key="2">
    <source>
        <dbReference type="EMBL" id="KAL3888897.1"/>
    </source>
</evidence>
<comment type="caution">
    <text evidence="2">The sequence shown here is derived from an EMBL/GenBank/DDBJ whole genome shotgun (WGS) entry which is preliminary data.</text>
</comment>
<accession>A0ABD3XS56</accession>
<feature type="non-terminal residue" evidence="2">
    <location>
        <position position="1"/>
    </location>
</feature>
<sequence>KLHQTVLNRCLPNLMRDLNVRDVMMYIQQTELLDDVTIRDVNEQTTTSNTISLLIDQIRKRGQDTYERFKKCLIQAKQADLKIMLEEEEEIVAAEMKEQRQDT</sequence>
<proteinExistence type="predicted"/>
<dbReference type="InterPro" id="IPR011029">
    <property type="entry name" value="DEATH-like_dom_sf"/>
</dbReference>
<dbReference type="AlphaFoldDB" id="A0ABD3XS56"/>